<keyword evidence="3" id="KW-1185">Reference proteome</keyword>
<feature type="transmembrane region" description="Helical" evidence="1">
    <location>
        <begin position="12"/>
        <end position="31"/>
    </location>
</feature>
<reference evidence="2 3" key="1">
    <citation type="submission" date="2019-08" db="EMBL/GenBank/DDBJ databases">
        <title>The genome of the soybean aphid Biotype 1, its phylome, world population structure and adaptation to the North American continent.</title>
        <authorList>
            <person name="Giordano R."/>
            <person name="Donthu R.K."/>
            <person name="Hernandez A.G."/>
            <person name="Wright C.L."/>
            <person name="Zimin A.V."/>
        </authorList>
    </citation>
    <scope>NUCLEOTIDE SEQUENCE [LARGE SCALE GENOMIC DNA]</scope>
    <source>
        <tissue evidence="2">Whole aphids</tissue>
    </source>
</reference>
<comment type="caution">
    <text evidence="2">The sequence shown here is derived from an EMBL/GenBank/DDBJ whole genome shotgun (WGS) entry which is preliminary data.</text>
</comment>
<gene>
    <name evidence="2" type="ORF">AGLY_001262</name>
</gene>
<name>A0A6G0UAR9_APHGL</name>
<keyword evidence="1" id="KW-0472">Membrane</keyword>
<proteinExistence type="predicted"/>
<dbReference type="Proteomes" id="UP000475862">
    <property type="component" value="Unassembled WGS sequence"/>
</dbReference>
<dbReference type="AlphaFoldDB" id="A0A6G0UAR9"/>
<accession>A0A6G0UAR9</accession>
<protein>
    <submittedName>
        <fullName evidence="2">Uncharacterized protein</fullName>
    </submittedName>
</protein>
<sequence>NLYKSGFLSQFLMMLSSSVLIAITPSINGLCAKRLYSINGSPERFQFITNKEKLFLQKYHFLYIVTKDSIGAPIVNMVVYTDSKSPPKLQFKYSNIVVTLPQLINKNVKQSILTQQQKFCISIYNLPFNKIFSQIWLTTTCNKSSTSLRLVTFNAGVLNFLLRKHAIARPKYIRRSLKYNYSGLLANDARTSAASL</sequence>
<evidence type="ECO:0000313" key="3">
    <source>
        <dbReference type="Proteomes" id="UP000475862"/>
    </source>
</evidence>
<evidence type="ECO:0000256" key="1">
    <source>
        <dbReference type="SAM" id="Phobius"/>
    </source>
</evidence>
<feature type="non-terminal residue" evidence="2">
    <location>
        <position position="1"/>
    </location>
</feature>
<keyword evidence="1" id="KW-0812">Transmembrane</keyword>
<dbReference type="EMBL" id="VYZN01000001">
    <property type="protein sequence ID" value="KAE9545719.1"/>
    <property type="molecule type" value="Genomic_DNA"/>
</dbReference>
<dbReference type="OrthoDB" id="338970at2759"/>
<keyword evidence="1" id="KW-1133">Transmembrane helix</keyword>
<evidence type="ECO:0000313" key="2">
    <source>
        <dbReference type="EMBL" id="KAE9545719.1"/>
    </source>
</evidence>
<organism evidence="2 3">
    <name type="scientific">Aphis glycines</name>
    <name type="common">Soybean aphid</name>
    <dbReference type="NCBI Taxonomy" id="307491"/>
    <lineage>
        <taxon>Eukaryota</taxon>
        <taxon>Metazoa</taxon>
        <taxon>Ecdysozoa</taxon>
        <taxon>Arthropoda</taxon>
        <taxon>Hexapoda</taxon>
        <taxon>Insecta</taxon>
        <taxon>Pterygota</taxon>
        <taxon>Neoptera</taxon>
        <taxon>Paraneoptera</taxon>
        <taxon>Hemiptera</taxon>
        <taxon>Sternorrhyncha</taxon>
        <taxon>Aphidomorpha</taxon>
        <taxon>Aphidoidea</taxon>
        <taxon>Aphididae</taxon>
        <taxon>Aphidini</taxon>
        <taxon>Aphis</taxon>
        <taxon>Aphis</taxon>
    </lineage>
</organism>